<accession>C8ZCT0</accession>
<reference evidence="2" key="1">
    <citation type="journal article" date="2009" name="Proc. Natl. Acad. Sci. U.S.A.">
        <title>Eukaryote-to-eukaryote gene transfer events revealed by the genome sequence of the wine yeast Saccharomyces cerevisiae EC1118.</title>
        <authorList>
            <person name="Novo M."/>
            <person name="Bigey F."/>
            <person name="Beyne E."/>
            <person name="Galeote V."/>
            <person name="Gavory F."/>
            <person name="Mallet S."/>
            <person name="Cambot B."/>
            <person name="Legras J.L."/>
            <person name="Wincker P."/>
            <person name="Casaregola S."/>
            <person name="Dequin S."/>
        </authorList>
    </citation>
    <scope>NUCLEOTIDE SEQUENCE [LARGE SCALE GENOMIC DNA]</scope>
    <source>
        <strain evidence="2">Lalvin EC1118</strain>
        <strain>Lalvin EC1118 / Prise de mousse</strain>
    </source>
</reference>
<dbReference type="AlphaFoldDB" id="C8ZCT0"/>
<keyword evidence="1" id="KW-0732">Signal</keyword>
<feature type="signal peptide" evidence="1">
    <location>
        <begin position="1"/>
        <end position="22"/>
    </location>
</feature>
<proteinExistence type="predicted"/>
<protein>
    <submittedName>
        <fullName evidence="2">EC1118_1L10_0199p</fullName>
    </submittedName>
</protein>
<organism evidence="2">
    <name type="scientific">Saccharomyces cerevisiae (strain Lalvin EC1118 / Prise de mousse)</name>
    <name type="common">Baker's yeast</name>
    <dbReference type="NCBI Taxonomy" id="643680"/>
    <lineage>
        <taxon>Eukaryota</taxon>
        <taxon>Fungi</taxon>
        <taxon>Dikarya</taxon>
        <taxon>Ascomycota</taxon>
        <taxon>Saccharomycotina</taxon>
        <taxon>Saccharomycetes</taxon>
        <taxon>Saccharomycetales</taxon>
        <taxon>Saccharomycetaceae</taxon>
        <taxon>Saccharomyces</taxon>
    </lineage>
</organism>
<name>C8ZCT0_YEAS8</name>
<dbReference type="HOGENOM" id="CLU_1760249_0_0_1"/>
<dbReference type="EMBL" id="FN393078">
    <property type="protein sequence ID" value="CAY81196.1"/>
    <property type="molecule type" value="Genomic_DNA"/>
</dbReference>
<feature type="chain" id="PRO_5002994169" evidence="1">
    <location>
        <begin position="23"/>
        <end position="148"/>
    </location>
</feature>
<evidence type="ECO:0000256" key="1">
    <source>
        <dbReference type="SAM" id="SignalP"/>
    </source>
</evidence>
<gene>
    <name evidence="2" type="ORF">EC1118_1L10_0199g</name>
</gene>
<evidence type="ECO:0000313" key="2">
    <source>
        <dbReference type="EMBL" id="CAY81196.1"/>
    </source>
</evidence>
<sequence>MVQTVLNSVWLWRSVLLRLTFSDSGSFLGQSFLLFSSGFWSVLVEQLEGFSSGVSVQSVLELSNGWRNLQSDGQDLLLSLQSDIFWPFDVSGQVSLWLDSLANTEVLWSRVSQWVLSLVRLSGLSTEWSWSNFLTWSHLFFQLSCSLY</sequence>